<keyword evidence="3" id="KW-0732">Signal</keyword>
<dbReference type="CDD" id="cd23509">
    <property type="entry name" value="Gnk2-like"/>
    <property type="match status" value="2"/>
</dbReference>
<name>A0A6V7PZX6_ANACO</name>
<comment type="similarity">
    <text evidence="8">Belongs to the cysteine-rich repeat secretory protein family. Plasmodesmata-located proteins (PDLD) subfamily.</text>
</comment>
<dbReference type="InterPro" id="IPR051378">
    <property type="entry name" value="Cell2Cell_Antifungal"/>
</dbReference>
<evidence type="ECO:0000256" key="7">
    <source>
        <dbReference type="ARBA" id="ARBA00024184"/>
    </source>
</evidence>
<evidence type="ECO:0000259" key="10">
    <source>
        <dbReference type="PROSITE" id="PS51473"/>
    </source>
</evidence>
<evidence type="ECO:0000256" key="1">
    <source>
        <dbReference type="ARBA" id="ARBA00004251"/>
    </source>
</evidence>
<evidence type="ECO:0000256" key="8">
    <source>
        <dbReference type="ARBA" id="ARBA00038393"/>
    </source>
</evidence>
<feature type="compositionally biased region" description="Low complexity" evidence="9">
    <location>
        <begin position="457"/>
        <end position="469"/>
    </location>
</feature>
<proteinExistence type="inferred from homology"/>
<protein>
    <recommendedName>
        <fullName evidence="10">Gnk2-homologous domain-containing protein</fullName>
    </recommendedName>
</protein>
<evidence type="ECO:0000313" key="11">
    <source>
        <dbReference type="EMBL" id="CAD1836206.1"/>
    </source>
</evidence>
<gene>
    <name evidence="11" type="ORF">CB5_LOCUS19417</name>
</gene>
<sequence length="469" mass="49466">MKSVIQIYCVYVVRKQLFEECIGTVNEDAQFEVRIVLILSGGSDYLRYHDDKVIRAELADEGNLSFAHVYIPWFIFCDLFNARKPHKDATMLRNWRQAQARTSSSVRAQKLRLPLDKEAGANSQEASLQAHTVAEHYIVSGTIDDGLLVLLLFSSARIHHNFMCLYVAFPACITREPHAPVDPANLTFDAVSESEVEGSTTIQELPARKSEEKERSAEAFVLIITEVTSLSVLSWVPVTASDPQTNLLNVGCSQYNATPAAAFLSALNATLSDLRSAVSGGGGANSSGEFATASRPRAAAPVYALAQCRPYLSPGDCAACVGAAAARLSGCGAANGARAIYDGCFLRYESAPFFDQATLPGSVGICGNRSAAAPGFATAAEGLVRDLAAAAPRIPGFAAAAERGGVYGAAQCVETVGEGGCAQCLQVALGNIQGCPPRPMGEPSMPGASCGTPTPPSSRQIRPSISPPS</sequence>
<dbReference type="PANTHER" id="PTHR32080:SF27">
    <property type="entry name" value="OS01G0548750 PROTEIN"/>
    <property type="match status" value="1"/>
</dbReference>
<comment type="subcellular location">
    <subcellularLocation>
        <location evidence="7">Cell junction</location>
        <location evidence="7">Plasmodesma</location>
    </subcellularLocation>
    <subcellularLocation>
        <location evidence="1">Cell membrane</location>
        <topology evidence="1">Single-pass type I membrane protein</topology>
    </subcellularLocation>
</comment>
<dbReference type="Pfam" id="PF01657">
    <property type="entry name" value="Stress-antifung"/>
    <property type="match status" value="1"/>
</dbReference>
<dbReference type="AlphaFoldDB" id="A0A6V7PZX6"/>
<dbReference type="PANTHER" id="PTHR32080">
    <property type="entry name" value="ANTIFUNGAL PROTEIN GINKBILOBIN-2-LIKE"/>
    <property type="match status" value="1"/>
</dbReference>
<evidence type="ECO:0000256" key="5">
    <source>
        <dbReference type="ARBA" id="ARBA00022949"/>
    </source>
</evidence>
<feature type="domain" description="Gnk2-homologous" evidence="10">
    <location>
        <begin position="245"/>
        <end position="353"/>
    </location>
</feature>
<evidence type="ECO:0000256" key="3">
    <source>
        <dbReference type="ARBA" id="ARBA00022729"/>
    </source>
</evidence>
<keyword evidence="2" id="KW-0945">Host-virus interaction</keyword>
<evidence type="ECO:0000256" key="6">
    <source>
        <dbReference type="ARBA" id="ARBA00023157"/>
    </source>
</evidence>
<dbReference type="GO" id="GO:0009506">
    <property type="term" value="C:plasmodesma"/>
    <property type="evidence" value="ECO:0007669"/>
    <property type="project" value="UniProtKB-SubCell"/>
</dbReference>
<evidence type="ECO:0000256" key="2">
    <source>
        <dbReference type="ARBA" id="ARBA00022581"/>
    </source>
</evidence>
<evidence type="ECO:0000256" key="9">
    <source>
        <dbReference type="SAM" id="MobiDB-lite"/>
    </source>
</evidence>
<feature type="domain" description="Gnk2-homologous" evidence="10">
    <location>
        <begin position="358"/>
        <end position="459"/>
    </location>
</feature>
<evidence type="ECO:0000256" key="4">
    <source>
        <dbReference type="ARBA" id="ARBA00022737"/>
    </source>
</evidence>
<accession>A0A6V7PZX6</accession>
<reference evidence="11" key="1">
    <citation type="submission" date="2020-07" db="EMBL/GenBank/DDBJ databases">
        <authorList>
            <person name="Lin J."/>
        </authorList>
    </citation>
    <scope>NUCLEOTIDE SEQUENCE</scope>
</reference>
<dbReference type="PROSITE" id="PS51473">
    <property type="entry name" value="GNK2"/>
    <property type="match status" value="2"/>
</dbReference>
<keyword evidence="5" id="KW-0965">Cell junction</keyword>
<organism evidence="11">
    <name type="scientific">Ananas comosus var. bracteatus</name>
    <name type="common">red pineapple</name>
    <dbReference type="NCBI Taxonomy" id="296719"/>
    <lineage>
        <taxon>Eukaryota</taxon>
        <taxon>Viridiplantae</taxon>
        <taxon>Streptophyta</taxon>
        <taxon>Embryophyta</taxon>
        <taxon>Tracheophyta</taxon>
        <taxon>Spermatophyta</taxon>
        <taxon>Magnoliopsida</taxon>
        <taxon>Liliopsida</taxon>
        <taxon>Poales</taxon>
        <taxon>Bromeliaceae</taxon>
        <taxon>Bromelioideae</taxon>
        <taxon>Ananas</taxon>
    </lineage>
</organism>
<dbReference type="EMBL" id="LR862153">
    <property type="protein sequence ID" value="CAD1836206.1"/>
    <property type="molecule type" value="Genomic_DNA"/>
</dbReference>
<dbReference type="GO" id="GO:0005886">
    <property type="term" value="C:plasma membrane"/>
    <property type="evidence" value="ECO:0007669"/>
    <property type="project" value="UniProtKB-SubCell"/>
</dbReference>
<feature type="region of interest" description="Disordered" evidence="9">
    <location>
        <begin position="438"/>
        <end position="469"/>
    </location>
</feature>
<keyword evidence="6" id="KW-1015">Disulfide bond</keyword>
<keyword evidence="4" id="KW-0677">Repeat</keyword>
<dbReference type="Gene3D" id="3.30.430.20">
    <property type="entry name" value="Gnk2 domain, C-X8-C-X2-C motif"/>
    <property type="match status" value="2"/>
</dbReference>
<dbReference type="InterPro" id="IPR038408">
    <property type="entry name" value="GNK2_sf"/>
</dbReference>
<dbReference type="InterPro" id="IPR002902">
    <property type="entry name" value="GNK2"/>
</dbReference>